<reference evidence="2" key="1">
    <citation type="submission" date="2022-07" db="EMBL/GenBank/DDBJ databases">
        <title>Phylogenomic reconstructions and comparative analyses of Kickxellomycotina fungi.</title>
        <authorList>
            <person name="Reynolds N.K."/>
            <person name="Stajich J.E."/>
            <person name="Barry K."/>
            <person name="Grigoriev I.V."/>
            <person name="Crous P."/>
            <person name="Smith M.E."/>
        </authorList>
    </citation>
    <scope>NUCLEOTIDE SEQUENCE</scope>
    <source>
        <strain evidence="2">NBRC 100468</strain>
    </source>
</reference>
<organism evidence="2 3">
    <name type="scientific">Mycoemilia scoparia</name>
    <dbReference type="NCBI Taxonomy" id="417184"/>
    <lineage>
        <taxon>Eukaryota</taxon>
        <taxon>Fungi</taxon>
        <taxon>Fungi incertae sedis</taxon>
        <taxon>Zoopagomycota</taxon>
        <taxon>Kickxellomycotina</taxon>
        <taxon>Kickxellomycetes</taxon>
        <taxon>Kickxellales</taxon>
        <taxon>Kickxellaceae</taxon>
        <taxon>Mycoemilia</taxon>
    </lineage>
</organism>
<evidence type="ECO:0000256" key="1">
    <source>
        <dbReference type="SAM" id="MobiDB-lite"/>
    </source>
</evidence>
<keyword evidence="3" id="KW-1185">Reference proteome</keyword>
<name>A0A9W7ZYP5_9FUNG</name>
<gene>
    <name evidence="2" type="ORF">H4219_004768</name>
</gene>
<proteinExistence type="predicted"/>
<comment type="caution">
    <text evidence="2">The sequence shown here is derived from an EMBL/GenBank/DDBJ whole genome shotgun (WGS) entry which is preliminary data.</text>
</comment>
<feature type="compositionally biased region" description="Polar residues" evidence="1">
    <location>
        <begin position="57"/>
        <end position="73"/>
    </location>
</feature>
<feature type="compositionally biased region" description="Basic and acidic residues" evidence="1">
    <location>
        <begin position="75"/>
        <end position="88"/>
    </location>
</feature>
<evidence type="ECO:0000313" key="2">
    <source>
        <dbReference type="EMBL" id="KAJ1914494.1"/>
    </source>
</evidence>
<dbReference type="EMBL" id="JANBPU010000195">
    <property type="protein sequence ID" value="KAJ1914494.1"/>
    <property type="molecule type" value="Genomic_DNA"/>
</dbReference>
<evidence type="ECO:0000313" key="3">
    <source>
        <dbReference type="Proteomes" id="UP001150538"/>
    </source>
</evidence>
<dbReference type="Proteomes" id="UP001150538">
    <property type="component" value="Unassembled WGS sequence"/>
</dbReference>
<accession>A0A9W7ZYP5</accession>
<protein>
    <submittedName>
        <fullName evidence="2">Uncharacterized protein</fullName>
    </submittedName>
</protein>
<sequence>MYKLVSPSHNRHYRRLTLFPVASLLAILIFAIIGHQCQANIINPLLDNGKLPNSFNFNTSTDGGDSNGDSLSATAHEEDDHDDANAKSSKKDKEFCNKYINVCVNLLNNQNGSGSSSSGVSPTSTAIAIATSVAGGNSTTATASTAGGSKSGWAHCTSNYHHFCCSKIPDNTVVIDECPDNINIDDLVIKKIEEDSKSNSSDHEHEDNDGGALSSFCNNVLFGDIGSSSSGYWKFGFACLVLTLLHITF</sequence>
<feature type="region of interest" description="Disordered" evidence="1">
    <location>
        <begin position="57"/>
        <end position="88"/>
    </location>
</feature>
<dbReference type="AlphaFoldDB" id="A0A9W7ZYP5"/>